<keyword evidence="5" id="KW-1185">Reference proteome</keyword>
<evidence type="ECO:0000313" key="4">
    <source>
        <dbReference type="EMBL" id="MCO6044044.1"/>
    </source>
</evidence>
<dbReference type="Gene3D" id="3.40.50.1820">
    <property type="entry name" value="alpha/beta hydrolase"/>
    <property type="match status" value="3"/>
</dbReference>
<name>A0A9X2FD25_9BACT</name>
<feature type="domain" description="PET hydrolase/cutinase-like" evidence="2">
    <location>
        <begin position="721"/>
        <end position="795"/>
    </location>
</feature>
<dbReference type="InterPro" id="IPR014756">
    <property type="entry name" value="Ig_E-set"/>
</dbReference>
<dbReference type="Gene3D" id="2.60.40.10">
    <property type="entry name" value="Immunoglobulins"/>
    <property type="match status" value="1"/>
</dbReference>
<dbReference type="GO" id="GO:0016747">
    <property type="term" value="F:acyltransferase activity, transferring groups other than amino-acyl groups"/>
    <property type="evidence" value="ECO:0007669"/>
    <property type="project" value="TreeGrafter"/>
</dbReference>
<sequence>MGQMGQAQPSGGRGPEIVSPEILTEGKVVFRLHAPQAEAVRLESPDLGGMPPTGEMDKNDQGVWSLTYGPVDPPITMRYRFNVDGVSVGDPRARGTSEANGTVFSLVHMPGLDIQDVRDVPHGALAEVTYYSKVLGKFRRMHVYTPPGYENNQEKYPVFYLLHGSTDSDDSWSTIGRANTILDNMIASGEAVPMVVVMPDGHVTRAGVPNSNGGSFEDEFAQDIRPTIEKNYRVHTDRSHRAIAGLSMGGGQTLNIAFSNLSDFGYIGVFSSGVFGLGGANDRRGGRRGPSWEERYATALNDPSLKDGLELLWFATGRDDFLIETSRNTVEVLRNHDFDVTWKETEGAHWWRNWRGYLNEFAAALFRDPAAARGSASSPAGTVSRETPEHDTIDVIRDIAYREGDSKAWRLDLAMPTAETDKLRPALVIVHGGGWRAGEKEVDVYQKMMTDYAKKGYVTINVEYRLTGEAPFPACIEDVKCAVRWLRAHAEEYKVDPDRVGAYGHSAGAHLALMLAMVPKSAGLEGDGGWDEYSSRVNVAAAGSPPTELGRDVPMAKTEWWPIGYISGEHPPLFLIQGGQDRIVRPELTEDFVEKMKAAGADIKYLKIDGDGHGVAYAESLDVTDPALEEFFAKHLKPPTSTEHTPTSSAVQSKSPWVIVEDGGTGPYPAVVTEDRTLPGMTIYRPRDLSAFGADQKLPILLWGNGACANTTQEHKNFLNEITSHGYVVLAIGLLDQIENRDESSRQMTRSSQLLTALDWIVAQNEATESVYFGKVDVSKVAAMGMSCGGLQAIEISADPRISTSIICNSGVLPEPSPMAAMPALSKEVLKKFHAPVLYIMGGPSDIAYNNAMDDFSRVSHVPIVMTNLNVGHGGTFARPHGGKFTSVALAWLDWQLKGKEDASAWFLGEDSKLNNDPEWKVETKNFK</sequence>
<evidence type="ECO:0000259" key="3">
    <source>
        <dbReference type="Pfam" id="PF20434"/>
    </source>
</evidence>
<reference evidence="4" key="1">
    <citation type="submission" date="2022-06" db="EMBL/GenBank/DDBJ databases">
        <title>Aeoliella straminimaris, a novel planctomycete from sediments.</title>
        <authorList>
            <person name="Vitorino I.R."/>
            <person name="Lage O.M."/>
        </authorList>
    </citation>
    <scope>NUCLEOTIDE SEQUENCE</scope>
    <source>
        <strain evidence="4">ICT_H6.2</strain>
    </source>
</reference>
<organism evidence="4 5">
    <name type="scientific">Aeoliella straminimaris</name>
    <dbReference type="NCBI Taxonomy" id="2954799"/>
    <lineage>
        <taxon>Bacteria</taxon>
        <taxon>Pseudomonadati</taxon>
        <taxon>Planctomycetota</taxon>
        <taxon>Planctomycetia</taxon>
        <taxon>Pirellulales</taxon>
        <taxon>Lacipirellulaceae</taxon>
        <taxon>Aeoliella</taxon>
    </lineage>
</organism>
<dbReference type="Pfam" id="PF20434">
    <property type="entry name" value="BD-FAE"/>
    <property type="match status" value="1"/>
</dbReference>
<dbReference type="InterPro" id="IPR050583">
    <property type="entry name" value="Mycobacterial_A85_antigen"/>
</dbReference>
<dbReference type="PANTHER" id="PTHR48098:SF1">
    <property type="entry name" value="DIACYLGLYCEROL ACYLTRANSFERASE_MYCOLYLTRANSFERASE AG85A"/>
    <property type="match status" value="1"/>
</dbReference>
<protein>
    <submittedName>
        <fullName evidence="4">Alpha/beta hydrolase-fold protein</fullName>
    </submittedName>
</protein>
<dbReference type="InterPro" id="IPR013783">
    <property type="entry name" value="Ig-like_fold"/>
</dbReference>
<evidence type="ECO:0000256" key="1">
    <source>
        <dbReference type="SAM" id="MobiDB-lite"/>
    </source>
</evidence>
<dbReference type="InterPro" id="IPR049492">
    <property type="entry name" value="BD-FAE-like_dom"/>
</dbReference>
<dbReference type="RefSeq" id="WP_252852151.1">
    <property type="nucleotide sequence ID" value="NZ_JAMXLR010000029.1"/>
</dbReference>
<dbReference type="SUPFAM" id="SSF53474">
    <property type="entry name" value="alpha/beta-Hydrolases"/>
    <property type="match status" value="3"/>
</dbReference>
<dbReference type="Proteomes" id="UP001155241">
    <property type="component" value="Unassembled WGS sequence"/>
</dbReference>
<accession>A0A9X2FD25</accession>
<dbReference type="InterPro" id="IPR029058">
    <property type="entry name" value="AB_hydrolase_fold"/>
</dbReference>
<dbReference type="InterPro" id="IPR000801">
    <property type="entry name" value="Esterase-like"/>
</dbReference>
<evidence type="ECO:0000313" key="5">
    <source>
        <dbReference type="Proteomes" id="UP001155241"/>
    </source>
</evidence>
<comment type="caution">
    <text evidence="4">The sequence shown here is derived from an EMBL/GenBank/DDBJ whole genome shotgun (WGS) entry which is preliminary data.</text>
</comment>
<gene>
    <name evidence="4" type="ORF">NG895_08995</name>
</gene>
<dbReference type="GO" id="GO:0016787">
    <property type="term" value="F:hydrolase activity"/>
    <property type="evidence" value="ECO:0007669"/>
    <property type="project" value="UniProtKB-KW"/>
</dbReference>
<dbReference type="SUPFAM" id="SSF81296">
    <property type="entry name" value="E set domains"/>
    <property type="match status" value="1"/>
</dbReference>
<keyword evidence="4" id="KW-0378">Hydrolase</keyword>
<dbReference type="EMBL" id="JAMXLR010000029">
    <property type="protein sequence ID" value="MCO6044044.1"/>
    <property type="molecule type" value="Genomic_DNA"/>
</dbReference>
<dbReference type="Pfam" id="PF12740">
    <property type="entry name" value="PETase"/>
    <property type="match status" value="1"/>
</dbReference>
<dbReference type="InterPro" id="IPR041127">
    <property type="entry name" value="PET_hydrolase/cutinase-like"/>
</dbReference>
<evidence type="ECO:0000259" key="2">
    <source>
        <dbReference type="Pfam" id="PF12740"/>
    </source>
</evidence>
<feature type="domain" description="BD-FAE-like" evidence="3">
    <location>
        <begin position="411"/>
        <end position="548"/>
    </location>
</feature>
<feature type="region of interest" description="Disordered" evidence="1">
    <location>
        <begin position="43"/>
        <end position="62"/>
    </location>
</feature>
<dbReference type="AlphaFoldDB" id="A0A9X2FD25"/>
<proteinExistence type="predicted"/>
<dbReference type="PANTHER" id="PTHR48098">
    <property type="entry name" value="ENTEROCHELIN ESTERASE-RELATED"/>
    <property type="match status" value="1"/>
</dbReference>
<dbReference type="Pfam" id="PF00756">
    <property type="entry name" value="Esterase"/>
    <property type="match status" value="1"/>
</dbReference>